<reference evidence="2" key="2">
    <citation type="submission" date="2015-01" db="EMBL/GenBank/DDBJ databases">
        <title>Evolutionary Origins and Diversification of the Mycorrhizal Mutualists.</title>
        <authorList>
            <consortium name="DOE Joint Genome Institute"/>
            <consortium name="Mycorrhizal Genomics Consortium"/>
            <person name="Kohler A."/>
            <person name="Kuo A."/>
            <person name="Nagy L.G."/>
            <person name="Floudas D."/>
            <person name="Copeland A."/>
            <person name="Barry K.W."/>
            <person name="Cichocki N."/>
            <person name="Veneault-Fourrey C."/>
            <person name="LaButti K."/>
            <person name="Lindquist E.A."/>
            <person name="Lipzen A."/>
            <person name="Lundell T."/>
            <person name="Morin E."/>
            <person name="Murat C."/>
            <person name="Riley R."/>
            <person name="Ohm R."/>
            <person name="Sun H."/>
            <person name="Tunlid A."/>
            <person name="Henrissat B."/>
            <person name="Grigoriev I.V."/>
            <person name="Hibbett D.S."/>
            <person name="Martin F."/>
        </authorList>
    </citation>
    <scope>NUCLEOTIDE SEQUENCE [LARGE SCALE GENOMIC DNA]</scope>
    <source>
        <strain evidence="2">Ve08.2h10</strain>
    </source>
</reference>
<reference evidence="1 2" key="1">
    <citation type="submission" date="2014-04" db="EMBL/GenBank/DDBJ databases">
        <authorList>
            <consortium name="DOE Joint Genome Institute"/>
            <person name="Kuo A."/>
            <person name="Kohler A."/>
            <person name="Jargeat P."/>
            <person name="Nagy L.G."/>
            <person name="Floudas D."/>
            <person name="Copeland A."/>
            <person name="Barry K.W."/>
            <person name="Cichocki N."/>
            <person name="Veneault-Fourrey C."/>
            <person name="LaButti K."/>
            <person name="Lindquist E.A."/>
            <person name="Lipzen A."/>
            <person name="Lundell T."/>
            <person name="Morin E."/>
            <person name="Murat C."/>
            <person name="Sun H."/>
            <person name="Tunlid A."/>
            <person name="Henrissat B."/>
            <person name="Grigoriev I.V."/>
            <person name="Hibbett D.S."/>
            <person name="Martin F."/>
            <person name="Nordberg H.P."/>
            <person name="Cantor M.N."/>
            <person name="Hua S.X."/>
        </authorList>
    </citation>
    <scope>NUCLEOTIDE SEQUENCE [LARGE SCALE GENOMIC DNA]</scope>
    <source>
        <strain evidence="1 2">Ve08.2h10</strain>
    </source>
</reference>
<dbReference type="EMBL" id="KN825019">
    <property type="protein sequence ID" value="KIK95818.1"/>
    <property type="molecule type" value="Genomic_DNA"/>
</dbReference>
<sequence>MFLGMGLVALPVTVSVYKQINAQRDLEEEGRHKEGRESLREAKFLGDQDPSFRYTI</sequence>
<evidence type="ECO:0000313" key="1">
    <source>
        <dbReference type="EMBL" id="KIK95818.1"/>
    </source>
</evidence>
<dbReference type="OrthoDB" id="2985014at2759"/>
<gene>
    <name evidence="1" type="ORF">PAXRUDRAFT_826626</name>
</gene>
<dbReference type="InParanoid" id="A0A0D0DRQ4"/>
<proteinExistence type="predicted"/>
<dbReference type="Proteomes" id="UP000054538">
    <property type="component" value="Unassembled WGS sequence"/>
</dbReference>
<organism evidence="1 2">
    <name type="scientific">Paxillus rubicundulus Ve08.2h10</name>
    <dbReference type="NCBI Taxonomy" id="930991"/>
    <lineage>
        <taxon>Eukaryota</taxon>
        <taxon>Fungi</taxon>
        <taxon>Dikarya</taxon>
        <taxon>Basidiomycota</taxon>
        <taxon>Agaricomycotina</taxon>
        <taxon>Agaricomycetes</taxon>
        <taxon>Agaricomycetidae</taxon>
        <taxon>Boletales</taxon>
        <taxon>Paxilineae</taxon>
        <taxon>Paxillaceae</taxon>
        <taxon>Paxillus</taxon>
    </lineage>
</organism>
<name>A0A0D0DRQ4_9AGAM</name>
<keyword evidence="2" id="KW-1185">Reference proteome</keyword>
<dbReference type="HOGENOM" id="CLU_3014827_0_0_1"/>
<accession>A0A0D0DRQ4</accession>
<protein>
    <submittedName>
        <fullName evidence="1">Uncharacterized protein</fullName>
    </submittedName>
</protein>
<dbReference type="AlphaFoldDB" id="A0A0D0DRQ4"/>
<evidence type="ECO:0000313" key="2">
    <source>
        <dbReference type="Proteomes" id="UP000054538"/>
    </source>
</evidence>